<dbReference type="EMBL" id="KN833949">
    <property type="protein sequence ID" value="KIK14240.1"/>
    <property type="molecule type" value="Genomic_DNA"/>
</dbReference>
<comment type="similarity">
    <text evidence="2">Belongs to the cytochrome P450 family.</text>
</comment>
<keyword evidence="4" id="KW-0560">Oxidoreductase</keyword>
<dbReference type="GO" id="GO:0004497">
    <property type="term" value="F:monooxygenase activity"/>
    <property type="evidence" value="ECO:0007669"/>
    <property type="project" value="InterPro"/>
</dbReference>
<protein>
    <submittedName>
        <fullName evidence="6">Uncharacterized protein</fullName>
    </submittedName>
</protein>
<name>A0A0C9XPC8_9AGAM</name>
<proteinExistence type="inferred from homology"/>
<dbReference type="STRING" id="765257.A0A0C9XPC8"/>
<dbReference type="OrthoDB" id="1844152at2759"/>
<keyword evidence="7" id="KW-1185">Reference proteome</keyword>
<comment type="cofactor">
    <cofactor evidence="1">
        <name>heme</name>
        <dbReference type="ChEBI" id="CHEBI:30413"/>
    </cofactor>
</comment>
<evidence type="ECO:0000313" key="7">
    <source>
        <dbReference type="Proteomes" id="UP000054018"/>
    </source>
</evidence>
<dbReference type="HOGENOM" id="CLU_1533171_0_0_1"/>
<keyword evidence="5" id="KW-0408">Iron</keyword>
<dbReference type="Gene3D" id="1.10.630.10">
    <property type="entry name" value="Cytochrome P450"/>
    <property type="match status" value="1"/>
</dbReference>
<sequence length="175" mass="19606">MDVIAFRIDDFRHTKEPAPVDGVTHGGMWWAKGTIVLMCKVDSFLAGTQRLKGVFTTSVQREAMKDLTLSDGSTEPKGTRPSVPTYIFHSVQFSQLYDMGAKVLDIRRRHPRKFLAPDELKTMLAHILMSYNVEFETEPPGQQAFTGNLNVIADPADSRVKLAEEPPNEMKNLLG</sequence>
<dbReference type="Proteomes" id="UP000054018">
    <property type="component" value="Unassembled WGS sequence"/>
</dbReference>
<dbReference type="InterPro" id="IPR036396">
    <property type="entry name" value="Cyt_P450_sf"/>
</dbReference>
<evidence type="ECO:0000256" key="4">
    <source>
        <dbReference type="ARBA" id="ARBA00023002"/>
    </source>
</evidence>
<dbReference type="PANTHER" id="PTHR46206">
    <property type="entry name" value="CYTOCHROME P450"/>
    <property type="match status" value="1"/>
</dbReference>
<evidence type="ECO:0000256" key="2">
    <source>
        <dbReference type="ARBA" id="ARBA00010617"/>
    </source>
</evidence>
<reference evidence="7" key="2">
    <citation type="submission" date="2015-01" db="EMBL/GenBank/DDBJ databases">
        <title>Evolutionary Origins and Diversification of the Mycorrhizal Mutualists.</title>
        <authorList>
            <consortium name="DOE Joint Genome Institute"/>
            <consortium name="Mycorrhizal Genomics Consortium"/>
            <person name="Kohler A."/>
            <person name="Kuo A."/>
            <person name="Nagy L.G."/>
            <person name="Floudas D."/>
            <person name="Copeland A."/>
            <person name="Barry K.W."/>
            <person name="Cichocki N."/>
            <person name="Veneault-Fourrey C."/>
            <person name="LaButti K."/>
            <person name="Lindquist E.A."/>
            <person name="Lipzen A."/>
            <person name="Lundell T."/>
            <person name="Morin E."/>
            <person name="Murat C."/>
            <person name="Riley R."/>
            <person name="Ohm R."/>
            <person name="Sun H."/>
            <person name="Tunlid A."/>
            <person name="Henrissat B."/>
            <person name="Grigoriev I.V."/>
            <person name="Hibbett D.S."/>
            <person name="Martin F."/>
        </authorList>
    </citation>
    <scope>NUCLEOTIDE SEQUENCE [LARGE SCALE GENOMIC DNA]</scope>
    <source>
        <strain evidence="7">441</strain>
    </source>
</reference>
<dbReference type="GO" id="GO:0016705">
    <property type="term" value="F:oxidoreductase activity, acting on paired donors, with incorporation or reduction of molecular oxygen"/>
    <property type="evidence" value="ECO:0007669"/>
    <property type="project" value="InterPro"/>
</dbReference>
<evidence type="ECO:0000313" key="6">
    <source>
        <dbReference type="EMBL" id="KIK14240.1"/>
    </source>
</evidence>
<organism evidence="6 7">
    <name type="scientific">Pisolithus microcarpus 441</name>
    <dbReference type="NCBI Taxonomy" id="765257"/>
    <lineage>
        <taxon>Eukaryota</taxon>
        <taxon>Fungi</taxon>
        <taxon>Dikarya</taxon>
        <taxon>Basidiomycota</taxon>
        <taxon>Agaricomycotina</taxon>
        <taxon>Agaricomycetes</taxon>
        <taxon>Agaricomycetidae</taxon>
        <taxon>Boletales</taxon>
        <taxon>Sclerodermatineae</taxon>
        <taxon>Pisolithaceae</taxon>
        <taxon>Pisolithus</taxon>
    </lineage>
</organism>
<dbReference type="AlphaFoldDB" id="A0A0C9XPC8"/>
<dbReference type="GO" id="GO:0005506">
    <property type="term" value="F:iron ion binding"/>
    <property type="evidence" value="ECO:0007669"/>
    <property type="project" value="InterPro"/>
</dbReference>
<accession>A0A0C9XPC8</accession>
<keyword evidence="3" id="KW-0479">Metal-binding</keyword>
<evidence type="ECO:0000256" key="1">
    <source>
        <dbReference type="ARBA" id="ARBA00001971"/>
    </source>
</evidence>
<reference evidence="6 7" key="1">
    <citation type="submission" date="2014-04" db="EMBL/GenBank/DDBJ databases">
        <authorList>
            <consortium name="DOE Joint Genome Institute"/>
            <person name="Kuo A."/>
            <person name="Kohler A."/>
            <person name="Costa M.D."/>
            <person name="Nagy L.G."/>
            <person name="Floudas D."/>
            <person name="Copeland A."/>
            <person name="Barry K.W."/>
            <person name="Cichocki N."/>
            <person name="Veneault-Fourrey C."/>
            <person name="LaButti K."/>
            <person name="Lindquist E.A."/>
            <person name="Lipzen A."/>
            <person name="Lundell T."/>
            <person name="Morin E."/>
            <person name="Murat C."/>
            <person name="Sun H."/>
            <person name="Tunlid A."/>
            <person name="Henrissat B."/>
            <person name="Grigoriev I.V."/>
            <person name="Hibbett D.S."/>
            <person name="Martin F."/>
            <person name="Nordberg H.P."/>
            <person name="Cantor M.N."/>
            <person name="Hua S.X."/>
        </authorList>
    </citation>
    <scope>NUCLEOTIDE SEQUENCE [LARGE SCALE GENOMIC DNA]</scope>
    <source>
        <strain evidence="6 7">441</strain>
    </source>
</reference>
<evidence type="ECO:0000256" key="3">
    <source>
        <dbReference type="ARBA" id="ARBA00022723"/>
    </source>
</evidence>
<evidence type="ECO:0000256" key="5">
    <source>
        <dbReference type="ARBA" id="ARBA00023004"/>
    </source>
</evidence>
<dbReference type="GO" id="GO:0020037">
    <property type="term" value="F:heme binding"/>
    <property type="evidence" value="ECO:0007669"/>
    <property type="project" value="InterPro"/>
</dbReference>
<gene>
    <name evidence="6" type="ORF">PISMIDRAFT_17445</name>
</gene>